<dbReference type="Pfam" id="PF07983">
    <property type="entry name" value="X8"/>
    <property type="match status" value="1"/>
</dbReference>
<feature type="domain" description="X8" evidence="12">
    <location>
        <begin position="174"/>
        <end position="258"/>
    </location>
</feature>
<feature type="region of interest" description="Disordered" evidence="9">
    <location>
        <begin position="259"/>
        <end position="298"/>
    </location>
</feature>
<evidence type="ECO:0000256" key="1">
    <source>
        <dbReference type="ARBA" id="ARBA00004609"/>
    </source>
</evidence>
<evidence type="ECO:0000313" key="14">
    <source>
        <dbReference type="Proteomes" id="UP001279734"/>
    </source>
</evidence>
<evidence type="ECO:0000256" key="8">
    <source>
        <dbReference type="ARBA" id="ARBA00023288"/>
    </source>
</evidence>
<dbReference type="FunFam" id="1.20.58.1040:FF:000001">
    <property type="entry name" value="Glucan endo-1,3-beta-glucosidase 4"/>
    <property type="match status" value="1"/>
</dbReference>
<feature type="compositionally biased region" description="Low complexity" evidence="9">
    <location>
        <begin position="147"/>
        <end position="159"/>
    </location>
</feature>
<feature type="signal peptide" evidence="11">
    <location>
        <begin position="1"/>
        <end position="25"/>
    </location>
</feature>
<evidence type="ECO:0000256" key="3">
    <source>
        <dbReference type="ARBA" id="ARBA00022622"/>
    </source>
</evidence>
<evidence type="ECO:0000256" key="7">
    <source>
        <dbReference type="ARBA" id="ARBA00023180"/>
    </source>
</evidence>
<keyword evidence="7" id="KW-0325">Glycoprotein</keyword>
<evidence type="ECO:0000256" key="2">
    <source>
        <dbReference type="ARBA" id="ARBA00022475"/>
    </source>
</evidence>
<dbReference type="PANTHER" id="PTHR31044">
    <property type="entry name" value="BETA-1,3 GLUCANASE"/>
    <property type="match status" value="1"/>
</dbReference>
<keyword evidence="3" id="KW-0336">GPI-anchor</keyword>
<sequence>MGGAAVVHGFAFFLFFLVIITSGSSVDNKRQQKEEIKHGMKFDNLDHQMLFSSLYTTTTVRDVSAGNPSPITETPTINSQPPTATLATTPKLPAASAMTFSGKFDNLNHQMLFSSPYTTTTTKRDVSTVNPIPVTETPTVNYPPPTATTETTATTPVTTTTTPAAAATTSSGGAWCIASSTASQTALQVALDYACGYGGANCSAIQQGGSCYNPNTVRDHASYAFNDYYQNNPVSTSCVFGGTAELVYTDPSSGNCHYASPRTSTSMSSPPPPITQTPPSPLISANPTGGSTVYGEPTGSPSAAVVLTQNMLLLFCTTSIVIYSLAAAFQP</sequence>
<keyword evidence="14" id="KW-1185">Reference proteome</keyword>
<evidence type="ECO:0000313" key="13">
    <source>
        <dbReference type="EMBL" id="GMH30234.1"/>
    </source>
</evidence>
<keyword evidence="4 11" id="KW-0732">Signal</keyword>
<dbReference type="GO" id="GO:0009506">
    <property type="term" value="C:plasmodesma"/>
    <property type="evidence" value="ECO:0007669"/>
    <property type="project" value="UniProtKB-ARBA"/>
</dbReference>
<dbReference type="Proteomes" id="UP001279734">
    <property type="component" value="Unassembled WGS sequence"/>
</dbReference>
<evidence type="ECO:0000256" key="11">
    <source>
        <dbReference type="SAM" id="SignalP"/>
    </source>
</evidence>
<dbReference type="GO" id="GO:0098552">
    <property type="term" value="C:side of membrane"/>
    <property type="evidence" value="ECO:0007669"/>
    <property type="project" value="UniProtKB-KW"/>
</dbReference>
<evidence type="ECO:0000256" key="10">
    <source>
        <dbReference type="SAM" id="Phobius"/>
    </source>
</evidence>
<comment type="subcellular location">
    <subcellularLocation>
        <location evidence="1">Cell membrane</location>
        <topology evidence="1">Lipid-anchor</topology>
        <topology evidence="1">GPI-anchor</topology>
    </subcellularLocation>
</comment>
<dbReference type="InterPro" id="IPR012946">
    <property type="entry name" value="X8"/>
</dbReference>
<comment type="caution">
    <text evidence="13">The sequence shown here is derived from an EMBL/GenBank/DDBJ whole genome shotgun (WGS) entry which is preliminary data.</text>
</comment>
<feature type="transmembrane region" description="Helical" evidence="10">
    <location>
        <begin position="311"/>
        <end position="329"/>
    </location>
</feature>
<keyword evidence="10" id="KW-0812">Transmembrane</keyword>
<feature type="compositionally biased region" description="Pro residues" evidence="9">
    <location>
        <begin position="269"/>
        <end position="281"/>
    </location>
</feature>
<evidence type="ECO:0000256" key="9">
    <source>
        <dbReference type="SAM" id="MobiDB-lite"/>
    </source>
</evidence>
<evidence type="ECO:0000256" key="5">
    <source>
        <dbReference type="ARBA" id="ARBA00023136"/>
    </source>
</evidence>
<keyword evidence="5 10" id="KW-0472">Membrane</keyword>
<keyword evidence="10" id="KW-1133">Transmembrane helix</keyword>
<keyword evidence="6" id="KW-1015">Disulfide bond</keyword>
<feature type="chain" id="PRO_5041918434" description="X8 domain-containing protein" evidence="11">
    <location>
        <begin position="26"/>
        <end position="331"/>
    </location>
</feature>
<dbReference type="Gene3D" id="1.20.58.1040">
    <property type="match status" value="1"/>
</dbReference>
<keyword evidence="2" id="KW-1003">Cell membrane</keyword>
<reference evidence="13" key="1">
    <citation type="submission" date="2023-05" db="EMBL/GenBank/DDBJ databases">
        <title>Nepenthes gracilis genome sequencing.</title>
        <authorList>
            <person name="Fukushima K."/>
        </authorList>
    </citation>
    <scope>NUCLEOTIDE SEQUENCE</scope>
    <source>
        <strain evidence="13">SING2019-196</strain>
    </source>
</reference>
<dbReference type="PANTHER" id="PTHR31044:SF132">
    <property type="entry name" value="BETA-1,3 GLUCANASE"/>
    <property type="match status" value="1"/>
</dbReference>
<accession>A0AAD3TJA3</accession>
<gene>
    <name evidence="13" type="ORF">Nepgr_032077</name>
</gene>
<name>A0AAD3TJA3_NEPGR</name>
<dbReference type="GO" id="GO:0005886">
    <property type="term" value="C:plasma membrane"/>
    <property type="evidence" value="ECO:0007669"/>
    <property type="project" value="UniProtKB-SubCell"/>
</dbReference>
<evidence type="ECO:0000256" key="4">
    <source>
        <dbReference type="ARBA" id="ARBA00022729"/>
    </source>
</evidence>
<proteinExistence type="predicted"/>
<dbReference type="InterPro" id="IPR044788">
    <property type="entry name" value="X8_dom_prot"/>
</dbReference>
<keyword evidence="8" id="KW-0449">Lipoprotein</keyword>
<feature type="region of interest" description="Disordered" evidence="9">
    <location>
        <begin position="122"/>
        <end position="159"/>
    </location>
</feature>
<organism evidence="13 14">
    <name type="scientific">Nepenthes gracilis</name>
    <name type="common">Slender pitcher plant</name>
    <dbReference type="NCBI Taxonomy" id="150966"/>
    <lineage>
        <taxon>Eukaryota</taxon>
        <taxon>Viridiplantae</taxon>
        <taxon>Streptophyta</taxon>
        <taxon>Embryophyta</taxon>
        <taxon>Tracheophyta</taxon>
        <taxon>Spermatophyta</taxon>
        <taxon>Magnoliopsida</taxon>
        <taxon>eudicotyledons</taxon>
        <taxon>Gunneridae</taxon>
        <taxon>Pentapetalae</taxon>
        <taxon>Caryophyllales</taxon>
        <taxon>Nepenthaceae</taxon>
        <taxon>Nepenthes</taxon>
    </lineage>
</organism>
<dbReference type="SMART" id="SM00768">
    <property type="entry name" value="X8"/>
    <property type="match status" value="1"/>
</dbReference>
<protein>
    <recommendedName>
        <fullName evidence="12">X8 domain-containing protein</fullName>
    </recommendedName>
</protein>
<dbReference type="EMBL" id="BSYO01000038">
    <property type="protein sequence ID" value="GMH30234.1"/>
    <property type="molecule type" value="Genomic_DNA"/>
</dbReference>
<dbReference type="AlphaFoldDB" id="A0AAD3TJA3"/>
<evidence type="ECO:0000259" key="12">
    <source>
        <dbReference type="SMART" id="SM00768"/>
    </source>
</evidence>
<evidence type="ECO:0000256" key="6">
    <source>
        <dbReference type="ARBA" id="ARBA00023157"/>
    </source>
</evidence>